<evidence type="ECO:0000313" key="3">
    <source>
        <dbReference type="Proteomes" id="UP001140091"/>
    </source>
</evidence>
<comment type="caution">
    <text evidence="2">The sequence shown here is derived from an EMBL/GenBank/DDBJ whole genome shotgun (WGS) entry which is preliminary data.</text>
</comment>
<name>A0A9W8JRU8_9AGAR</name>
<feature type="compositionally biased region" description="Low complexity" evidence="1">
    <location>
        <begin position="47"/>
        <end position="67"/>
    </location>
</feature>
<dbReference type="AlphaFoldDB" id="A0A9W8JRU8"/>
<sequence>MSSSSPSFARLTSTNYTTWSGDMEAWLKSQGLWRIVSGSQKRPELKPPSASNANPPSDSTTTSATAAAETELHEAKTLELQDAWDAKSDKAAGWIWLMLDQDQKTLVDGCKDDPCAMWTTLESTYRQKKAGSRFNAYDDLFSIRKSDDESLQSLINRVDESMKLCQSLRPKDFDLKALDRELTSMVLIRALPDEYSHFVSSLLLMDKLDKDTVQQAFLTEEIQRRRRAADAVSVAAMAAGERSQAGRVGRKLETTPGSQEGSGIYCHCPSCGVHRQCKCYFGSPRSFFPHPTPR</sequence>
<reference evidence="2" key="1">
    <citation type="submission" date="2022-06" db="EMBL/GenBank/DDBJ databases">
        <title>Genome Sequence of Candolleomyces eurysporus.</title>
        <authorList>
            <person name="Buettner E."/>
        </authorList>
    </citation>
    <scope>NUCLEOTIDE SEQUENCE</scope>
    <source>
        <strain evidence="2">VTCC 930004</strain>
    </source>
</reference>
<accession>A0A9W8JRU8</accession>
<evidence type="ECO:0008006" key="4">
    <source>
        <dbReference type="Google" id="ProtNLM"/>
    </source>
</evidence>
<feature type="region of interest" description="Disordered" evidence="1">
    <location>
        <begin position="38"/>
        <end position="67"/>
    </location>
</feature>
<dbReference type="Proteomes" id="UP001140091">
    <property type="component" value="Unassembled WGS sequence"/>
</dbReference>
<evidence type="ECO:0000313" key="2">
    <source>
        <dbReference type="EMBL" id="KAJ2935778.1"/>
    </source>
</evidence>
<feature type="non-terminal residue" evidence="2">
    <location>
        <position position="294"/>
    </location>
</feature>
<gene>
    <name evidence="2" type="ORF">H1R20_g1317</name>
</gene>
<evidence type="ECO:0000256" key="1">
    <source>
        <dbReference type="SAM" id="MobiDB-lite"/>
    </source>
</evidence>
<dbReference type="Pfam" id="PF14223">
    <property type="entry name" value="Retrotran_gag_2"/>
    <property type="match status" value="1"/>
</dbReference>
<dbReference type="EMBL" id="JANBPK010000332">
    <property type="protein sequence ID" value="KAJ2935778.1"/>
    <property type="molecule type" value="Genomic_DNA"/>
</dbReference>
<organism evidence="2 3">
    <name type="scientific">Candolleomyces eurysporus</name>
    <dbReference type="NCBI Taxonomy" id="2828524"/>
    <lineage>
        <taxon>Eukaryota</taxon>
        <taxon>Fungi</taxon>
        <taxon>Dikarya</taxon>
        <taxon>Basidiomycota</taxon>
        <taxon>Agaricomycotina</taxon>
        <taxon>Agaricomycetes</taxon>
        <taxon>Agaricomycetidae</taxon>
        <taxon>Agaricales</taxon>
        <taxon>Agaricineae</taxon>
        <taxon>Psathyrellaceae</taxon>
        <taxon>Candolleomyces</taxon>
    </lineage>
</organism>
<dbReference type="OrthoDB" id="3223501at2759"/>
<dbReference type="PANTHER" id="PTHR47481">
    <property type="match status" value="1"/>
</dbReference>
<keyword evidence="3" id="KW-1185">Reference proteome</keyword>
<proteinExistence type="predicted"/>
<protein>
    <recommendedName>
        <fullName evidence="4">DUF4219 domain-containing protein</fullName>
    </recommendedName>
</protein>
<dbReference type="PANTHER" id="PTHR47481:SF7">
    <property type="entry name" value="CCHC-TYPE DOMAIN-CONTAINING PROTEIN"/>
    <property type="match status" value="1"/>
</dbReference>